<dbReference type="SUPFAM" id="SSF143011">
    <property type="entry name" value="RelE-like"/>
    <property type="match status" value="1"/>
</dbReference>
<dbReference type="RefSeq" id="WP_345449643.1">
    <property type="nucleotide sequence ID" value="NZ_BAABKK010000015.1"/>
</dbReference>
<gene>
    <name evidence="4" type="ORF">GCM10023346_24260</name>
</gene>
<dbReference type="InterPro" id="IPR007712">
    <property type="entry name" value="RelE/ParE_toxin"/>
</dbReference>
<keyword evidence="2" id="KW-1277">Toxin-antitoxin system</keyword>
<protein>
    <recommendedName>
        <fullName evidence="6">Type II toxin-antitoxin system RelE/ParE family toxin</fullName>
    </recommendedName>
</protein>
<reference evidence="5" key="1">
    <citation type="journal article" date="2019" name="Int. J. Syst. Evol. Microbiol.">
        <title>The Global Catalogue of Microorganisms (GCM) 10K type strain sequencing project: providing services to taxonomists for standard genome sequencing and annotation.</title>
        <authorList>
            <consortium name="The Broad Institute Genomics Platform"/>
            <consortium name="The Broad Institute Genome Sequencing Center for Infectious Disease"/>
            <person name="Wu L."/>
            <person name="Ma J."/>
        </authorList>
    </citation>
    <scope>NUCLEOTIDE SEQUENCE [LARGE SCALE GENOMIC DNA]</scope>
    <source>
        <strain evidence="5">JCM 18514</strain>
    </source>
</reference>
<dbReference type="InterPro" id="IPR035093">
    <property type="entry name" value="RelE/ParE_toxin_dom_sf"/>
</dbReference>
<accession>A0ABP9SH21</accession>
<evidence type="ECO:0000256" key="2">
    <source>
        <dbReference type="ARBA" id="ARBA00022649"/>
    </source>
</evidence>
<name>A0ABP9SH21_9MICC</name>
<dbReference type="Proteomes" id="UP001500200">
    <property type="component" value="Unassembled WGS sequence"/>
</dbReference>
<dbReference type="EMBL" id="BAABKK010000015">
    <property type="protein sequence ID" value="GAA5195133.1"/>
    <property type="molecule type" value="Genomic_DNA"/>
</dbReference>
<evidence type="ECO:0000313" key="4">
    <source>
        <dbReference type="EMBL" id="GAA5195133.1"/>
    </source>
</evidence>
<sequence length="120" mass="13139">MSYNVTVLPAALRQLRKLPPEGRRRVQAAIELLAETPRPPGAKKLAGRVEWRVRTGDYQVLYRIDDGRLVIVVVQAGHRPITNPRMPAASGVCKSDARSRRSPGLAHESTRALSHGGALT</sequence>
<comment type="similarity">
    <text evidence="1">Belongs to the RelE toxin family.</text>
</comment>
<dbReference type="PANTHER" id="PTHR35601:SF1">
    <property type="entry name" value="TOXIN RELE"/>
    <property type="match status" value="1"/>
</dbReference>
<evidence type="ECO:0000256" key="3">
    <source>
        <dbReference type="SAM" id="MobiDB-lite"/>
    </source>
</evidence>
<comment type="caution">
    <text evidence="4">The sequence shown here is derived from an EMBL/GenBank/DDBJ whole genome shotgun (WGS) entry which is preliminary data.</text>
</comment>
<dbReference type="Pfam" id="PF05016">
    <property type="entry name" value="ParE_toxin"/>
    <property type="match status" value="1"/>
</dbReference>
<evidence type="ECO:0000256" key="1">
    <source>
        <dbReference type="ARBA" id="ARBA00006226"/>
    </source>
</evidence>
<feature type="region of interest" description="Disordered" evidence="3">
    <location>
        <begin position="83"/>
        <end position="120"/>
    </location>
</feature>
<evidence type="ECO:0000313" key="5">
    <source>
        <dbReference type="Proteomes" id="UP001500200"/>
    </source>
</evidence>
<dbReference type="PANTHER" id="PTHR35601">
    <property type="entry name" value="TOXIN RELE"/>
    <property type="match status" value="1"/>
</dbReference>
<keyword evidence="5" id="KW-1185">Reference proteome</keyword>
<proteinExistence type="inferred from homology"/>
<dbReference type="Gene3D" id="3.30.2310.20">
    <property type="entry name" value="RelE-like"/>
    <property type="match status" value="1"/>
</dbReference>
<evidence type="ECO:0008006" key="6">
    <source>
        <dbReference type="Google" id="ProtNLM"/>
    </source>
</evidence>
<organism evidence="4 5">
    <name type="scientific">Arthrobacter gyeryongensis</name>
    <dbReference type="NCBI Taxonomy" id="1650592"/>
    <lineage>
        <taxon>Bacteria</taxon>
        <taxon>Bacillati</taxon>
        <taxon>Actinomycetota</taxon>
        <taxon>Actinomycetes</taxon>
        <taxon>Micrococcales</taxon>
        <taxon>Micrococcaceae</taxon>
        <taxon>Arthrobacter</taxon>
    </lineage>
</organism>